<dbReference type="PANTHER" id="PTHR43358:SF1">
    <property type="entry name" value="ALPHA_BETA-HYDROLASES SUPERFAMILY PROTEIN"/>
    <property type="match status" value="1"/>
</dbReference>
<dbReference type="EMBL" id="CM000782">
    <property type="protein sequence ID" value="AQK82219.1"/>
    <property type="molecule type" value="Genomic_DNA"/>
</dbReference>
<dbReference type="InterPro" id="IPR052920">
    <property type="entry name" value="DNA-binding_regulatory"/>
</dbReference>
<dbReference type="AlphaFoldDB" id="A0A1D6LRZ7"/>
<organism evidence="1">
    <name type="scientific">Zea mays</name>
    <name type="common">Maize</name>
    <dbReference type="NCBI Taxonomy" id="4577"/>
    <lineage>
        <taxon>Eukaryota</taxon>
        <taxon>Viridiplantae</taxon>
        <taxon>Streptophyta</taxon>
        <taxon>Embryophyta</taxon>
        <taxon>Tracheophyta</taxon>
        <taxon>Spermatophyta</taxon>
        <taxon>Magnoliopsida</taxon>
        <taxon>Liliopsida</taxon>
        <taxon>Poales</taxon>
        <taxon>Poaceae</taxon>
        <taxon>PACMAD clade</taxon>
        <taxon>Panicoideae</taxon>
        <taxon>Andropogonodae</taxon>
        <taxon>Andropogoneae</taxon>
        <taxon>Tripsacinae</taxon>
        <taxon>Zea</taxon>
    </lineage>
</organism>
<dbReference type="ExpressionAtlas" id="A0A1D6LRZ7">
    <property type="expression patterns" value="baseline and differential"/>
</dbReference>
<reference evidence="1" key="1">
    <citation type="submission" date="2015-12" db="EMBL/GenBank/DDBJ databases">
        <title>Update maize B73 reference genome by single molecule sequencing technologies.</title>
        <authorList>
            <consortium name="Maize Genome Sequencing Project"/>
            <person name="Ware D."/>
        </authorList>
    </citation>
    <scope>NUCLEOTIDE SEQUENCE</scope>
    <source>
        <tissue evidence="1">Seedling</tissue>
    </source>
</reference>
<name>A0A1D6LRZ7_MAIZE</name>
<proteinExistence type="predicted"/>
<gene>
    <name evidence="1" type="ORF">ZEAMMB73_Zm00001d036829</name>
</gene>
<evidence type="ECO:0000313" key="1">
    <source>
        <dbReference type="EMBL" id="AQK82219.1"/>
    </source>
</evidence>
<sequence length="97" mass="11199">MNWQCIYSAEYNPDQYLWEPEFTLAGRKYKRLDLELTNERSQTLKCSHYVPAVIPENTSLPCVVYCHGNRYVHLLSHAINASLLIILHTSNILSTTS</sequence>
<keyword evidence="1" id="KW-0378">Hydrolase</keyword>
<protein>
    <submittedName>
        <fullName evidence="1">Alpha/beta-Hydrolases superfamily protein</fullName>
    </submittedName>
</protein>
<accession>A0A1D6LRZ7</accession>
<dbReference type="GO" id="GO:0016787">
    <property type="term" value="F:hydrolase activity"/>
    <property type="evidence" value="ECO:0007669"/>
    <property type="project" value="UniProtKB-KW"/>
</dbReference>
<dbReference type="PANTHER" id="PTHR43358">
    <property type="entry name" value="ALPHA/BETA-HYDROLASE"/>
    <property type="match status" value="1"/>
</dbReference>